<keyword evidence="4 8" id="KW-1003">Cell membrane</keyword>
<feature type="transmembrane region" description="Helical" evidence="8">
    <location>
        <begin position="258"/>
        <end position="275"/>
    </location>
</feature>
<feature type="compositionally biased region" description="Low complexity" evidence="9">
    <location>
        <begin position="320"/>
        <end position="330"/>
    </location>
</feature>
<evidence type="ECO:0000256" key="2">
    <source>
        <dbReference type="ARBA" id="ARBA00010100"/>
    </source>
</evidence>
<feature type="transmembrane region" description="Helical" evidence="8">
    <location>
        <begin position="164"/>
        <end position="184"/>
    </location>
</feature>
<feature type="transmembrane region" description="Helical" evidence="8">
    <location>
        <begin position="233"/>
        <end position="252"/>
    </location>
</feature>
<feature type="transmembrane region" description="Helical" evidence="8">
    <location>
        <begin position="553"/>
        <end position="572"/>
    </location>
</feature>
<feature type="transmembrane region" description="Helical" evidence="8">
    <location>
        <begin position="397"/>
        <end position="418"/>
    </location>
</feature>
<dbReference type="InterPro" id="IPR003804">
    <property type="entry name" value="Lactate_perm"/>
</dbReference>
<organism evidence="10 11">
    <name type="scientific">Nocardiopsis sediminis</name>
    <dbReference type="NCBI Taxonomy" id="1778267"/>
    <lineage>
        <taxon>Bacteria</taxon>
        <taxon>Bacillati</taxon>
        <taxon>Actinomycetota</taxon>
        <taxon>Actinomycetes</taxon>
        <taxon>Streptosporangiales</taxon>
        <taxon>Nocardiopsidaceae</taxon>
        <taxon>Nocardiopsis</taxon>
    </lineage>
</organism>
<evidence type="ECO:0000256" key="8">
    <source>
        <dbReference type="RuleBase" id="RU365092"/>
    </source>
</evidence>
<dbReference type="PANTHER" id="PTHR30003:SF0">
    <property type="entry name" value="GLYCOLATE PERMEASE GLCA-RELATED"/>
    <property type="match status" value="1"/>
</dbReference>
<feature type="transmembrane region" description="Helical" evidence="8">
    <location>
        <begin position="204"/>
        <end position="221"/>
    </location>
</feature>
<evidence type="ECO:0000256" key="5">
    <source>
        <dbReference type="ARBA" id="ARBA00022692"/>
    </source>
</evidence>
<name>A0ABV8FSQ7_9ACTN</name>
<keyword evidence="11" id="KW-1185">Reference proteome</keyword>
<feature type="transmembrane region" description="Helical" evidence="8">
    <location>
        <begin position="78"/>
        <end position="97"/>
    </location>
</feature>
<protein>
    <recommendedName>
        <fullName evidence="8">L-lactate permease</fullName>
    </recommendedName>
</protein>
<dbReference type="NCBIfam" id="TIGR00795">
    <property type="entry name" value="lctP"/>
    <property type="match status" value="1"/>
</dbReference>
<comment type="similarity">
    <text evidence="2 8">Belongs to the lactate permease family.</text>
</comment>
<feature type="transmembrane region" description="Helical" evidence="8">
    <location>
        <begin position="341"/>
        <end position="360"/>
    </location>
</feature>
<evidence type="ECO:0000313" key="10">
    <source>
        <dbReference type="EMBL" id="MFC3998037.1"/>
    </source>
</evidence>
<evidence type="ECO:0000256" key="6">
    <source>
        <dbReference type="ARBA" id="ARBA00022989"/>
    </source>
</evidence>
<dbReference type="Pfam" id="PF02652">
    <property type="entry name" value="Lactate_perm"/>
    <property type="match status" value="1"/>
</dbReference>
<evidence type="ECO:0000256" key="7">
    <source>
        <dbReference type="ARBA" id="ARBA00023136"/>
    </source>
</evidence>
<evidence type="ECO:0000256" key="9">
    <source>
        <dbReference type="SAM" id="MobiDB-lite"/>
    </source>
</evidence>
<feature type="transmembrane region" description="Helical" evidence="8">
    <location>
        <begin position="47"/>
        <end position="66"/>
    </location>
</feature>
<feature type="region of interest" description="Disordered" evidence="9">
    <location>
        <begin position="285"/>
        <end position="330"/>
    </location>
</feature>
<comment type="function">
    <text evidence="8">Uptake of L-lactate across the membrane. Can also transport D-lactate and glycolate.</text>
</comment>
<feature type="transmembrane region" description="Helical" evidence="8">
    <location>
        <begin position="463"/>
        <end position="485"/>
    </location>
</feature>
<dbReference type="EMBL" id="JBHSBH010000012">
    <property type="protein sequence ID" value="MFC3998037.1"/>
    <property type="molecule type" value="Genomic_DNA"/>
</dbReference>
<comment type="subcellular location">
    <subcellularLocation>
        <location evidence="1 8">Cell membrane</location>
        <topology evidence="1 8">Multi-pass membrane protein</topology>
    </subcellularLocation>
</comment>
<evidence type="ECO:0000256" key="3">
    <source>
        <dbReference type="ARBA" id="ARBA00022448"/>
    </source>
</evidence>
<sequence length="581" mass="59423">MPPAPLAAYRPQLDPVADSLAWSALVATLPLLVLFLLLGVLRLRAQWAGLGALACAIVVAVAAYGMPVSQAALAATEGAAFGLFPIMWIVVNAIWIYTMTVATGHFTTLRRSVSSISPDLRIQAMIIAFCFGGLLEALAGFGTPVAITAVMLIGLGFRPMKAAVVTLVANTAPVAFGALATPIITLSNITALPLQELSAVVGRQTPVLACFVPLVLVYIVDGRRGLRQTWLPAVVVGVAFAVGQFAAANYMSVQLTDIVAAFAGTGAAVLLLRYWSPAMVLTGERAAQEAPEEPAPAAPSGRGSAAAPSTGTGPAGGTDAGTPAGPAVPADDGPLRRGDVLLAYAPYAVIIAVFSIAQFGPLRDLLAATTVVVPWPGLDVLSLSGEPATAATFRFDWLASGGTLLLLAGLVSAAILRLRPAAVLRAYADTLRQLAAPIVTVAAVLALAYVMNLSGQTITIGHWIAGAGTLFAFFSPILGWIGVAVTGSDTSANALFGTLQVAAADNIGLDPVLMAAANSSGGVLGKMISPQNLAIAAAATGLAGREGDLFRRVFGWGLVMLLGMCVLVYLQSTGVLGWMLP</sequence>
<comment type="caution">
    <text evidence="10">The sequence shown here is derived from an EMBL/GenBank/DDBJ whole genome shotgun (WGS) entry which is preliminary data.</text>
</comment>
<dbReference type="PANTHER" id="PTHR30003">
    <property type="entry name" value="L-LACTATE PERMEASE"/>
    <property type="match status" value="1"/>
</dbReference>
<evidence type="ECO:0000313" key="11">
    <source>
        <dbReference type="Proteomes" id="UP001595847"/>
    </source>
</evidence>
<dbReference type="RefSeq" id="WP_378535517.1">
    <property type="nucleotide sequence ID" value="NZ_JBHSBH010000012.1"/>
</dbReference>
<evidence type="ECO:0000256" key="1">
    <source>
        <dbReference type="ARBA" id="ARBA00004651"/>
    </source>
</evidence>
<reference evidence="11" key="1">
    <citation type="journal article" date="2019" name="Int. J. Syst. Evol. Microbiol.">
        <title>The Global Catalogue of Microorganisms (GCM) 10K type strain sequencing project: providing services to taxonomists for standard genome sequencing and annotation.</title>
        <authorList>
            <consortium name="The Broad Institute Genomics Platform"/>
            <consortium name="The Broad Institute Genome Sequencing Center for Infectious Disease"/>
            <person name="Wu L."/>
            <person name="Ma J."/>
        </authorList>
    </citation>
    <scope>NUCLEOTIDE SEQUENCE [LARGE SCALE GENOMIC DNA]</scope>
    <source>
        <strain evidence="11">TBRC 1826</strain>
    </source>
</reference>
<keyword evidence="7 8" id="KW-0472">Membrane</keyword>
<feature type="compositionally biased region" description="Low complexity" evidence="9">
    <location>
        <begin position="298"/>
        <end position="312"/>
    </location>
</feature>
<feature type="transmembrane region" description="Helical" evidence="8">
    <location>
        <begin position="118"/>
        <end position="135"/>
    </location>
</feature>
<feature type="transmembrane region" description="Helical" evidence="8">
    <location>
        <begin position="141"/>
        <end position="157"/>
    </location>
</feature>
<accession>A0ABV8FSQ7</accession>
<gene>
    <name evidence="10" type="ORF">ACFOVU_19050</name>
</gene>
<keyword evidence="6 8" id="KW-1133">Transmembrane helix</keyword>
<keyword evidence="3 8" id="KW-0813">Transport</keyword>
<proteinExistence type="inferred from homology"/>
<feature type="transmembrane region" description="Helical" evidence="8">
    <location>
        <begin position="430"/>
        <end position="451"/>
    </location>
</feature>
<evidence type="ECO:0000256" key="4">
    <source>
        <dbReference type="ARBA" id="ARBA00022475"/>
    </source>
</evidence>
<dbReference type="Proteomes" id="UP001595847">
    <property type="component" value="Unassembled WGS sequence"/>
</dbReference>
<keyword evidence="5 8" id="KW-0812">Transmembrane</keyword>
<feature type="transmembrane region" description="Helical" evidence="8">
    <location>
        <begin position="20"/>
        <end position="40"/>
    </location>
</feature>